<proteinExistence type="predicted"/>
<name>A0AAE1PMY8_9EUCA</name>
<accession>A0AAE1PMY8</accession>
<protein>
    <submittedName>
        <fullName evidence="2">Uncharacterized protein</fullName>
    </submittedName>
</protein>
<keyword evidence="3" id="KW-1185">Reference proteome</keyword>
<evidence type="ECO:0000313" key="2">
    <source>
        <dbReference type="EMBL" id="KAK4311323.1"/>
    </source>
</evidence>
<organism evidence="2 3">
    <name type="scientific">Petrolisthes manimaculis</name>
    <dbReference type="NCBI Taxonomy" id="1843537"/>
    <lineage>
        <taxon>Eukaryota</taxon>
        <taxon>Metazoa</taxon>
        <taxon>Ecdysozoa</taxon>
        <taxon>Arthropoda</taxon>
        <taxon>Crustacea</taxon>
        <taxon>Multicrustacea</taxon>
        <taxon>Malacostraca</taxon>
        <taxon>Eumalacostraca</taxon>
        <taxon>Eucarida</taxon>
        <taxon>Decapoda</taxon>
        <taxon>Pleocyemata</taxon>
        <taxon>Anomura</taxon>
        <taxon>Galatheoidea</taxon>
        <taxon>Porcellanidae</taxon>
        <taxon>Petrolisthes</taxon>
    </lineage>
</organism>
<feature type="compositionally biased region" description="Polar residues" evidence="1">
    <location>
        <begin position="139"/>
        <end position="151"/>
    </location>
</feature>
<dbReference type="AlphaFoldDB" id="A0AAE1PMY8"/>
<evidence type="ECO:0000256" key="1">
    <source>
        <dbReference type="SAM" id="MobiDB-lite"/>
    </source>
</evidence>
<reference evidence="2" key="1">
    <citation type="submission" date="2023-11" db="EMBL/GenBank/DDBJ databases">
        <title>Genome assemblies of two species of porcelain crab, Petrolisthes cinctipes and Petrolisthes manimaculis (Anomura: Porcellanidae).</title>
        <authorList>
            <person name="Angst P."/>
        </authorList>
    </citation>
    <scope>NUCLEOTIDE SEQUENCE</scope>
    <source>
        <strain evidence="2">PB745_02</strain>
        <tissue evidence="2">Gill</tissue>
    </source>
</reference>
<dbReference type="Proteomes" id="UP001292094">
    <property type="component" value="Unassembled WGS sequence"/>
</dbReference>
<comment type="caution">
    <text evidence="2">The sequence shown here is derived from an EMBL/GenBank/DDBJ whole genome shotgun (WGS) entry which is preliminary data.</text>
</comment>
<dbReference type="EMBL" id="JAWZYT010001530">
    <property type="protein sequence ID" value="KAK4311323.1"/>
    <property type="molecule type" value="Genomic_DNA"/>
</dbReference>
<feature type="region of interest" description="Disordered" evidence="1">
    <location>
        <begin position="126"/>
        <end position="151"/>
    </location>
</feature>
<gene>
    <name evidence="2" type="ORF">Pmani_017164</name>
</gene>
<evidence type="ECO:0000313" key="3">
    <source>
        <dbReference type="Proteomes" id="UP001292094"/>
    </source>
</evidence>
<sequence length="178" mass="19607">MYIYNITLDLHHQRARILDTSPQSIDGADNRWKELRNLEAAKEFCNEVVPPPAAPHKAGGPPALTAGIVPDGECTVGSTPELTMLGQSHIELTQPLSQSHITSQTAIQPYNRQPFSHITSQTAIQPEPYNKSDSHQATDRQPSSHITSQTAIKPQTAIQPYNNNLEQPAAEICVHLLY</sequence>